<keyword evidence="2" id="KW-0472">Membrane</keyword>
<feature type="transmembrane region" description="Helical" evidence="2">
    <location>
        <begin position="6"/>
        <end position="29"/>
    </location>
</feature>
<evidence type="ECO:0000313" key="3">
    <source>
        <dbReference type="EMBL" id="SFS87191.1"/>
    </source>
</evidence>
<name>A0A1I6TDC8_9FLAO</name>
<proteinExistence type="predicted"/>
<dbReference type="AlphaFoldDB" id="A0A1I6TDC8"/>
<evidence type="ECO:0000256" key="1">
    <source>
        <dbReference type="SAM" id="MobiDB-lite"/>
    </source>
</evidence>
<dbReference type="OrthoDB" id="1123055at2"/>
<feature type="region of interest" description="Disordered" evidence="1">
    <location>
        <begin position="62"/>
        <end position="82"/>
    </location>
</feature>
<evidence type="ECO:0000256" key="2">
    <source>
        <dbReference type="SAM" id="Phobius"/>
    </source>
</evidence>
<protein>
    <recommendedName>
        <fullName evidence="5">DUF4834 domain-containing protein</fullName>
    </recommendedName>
</protein>
<dbReference type="EMBL" id="FPAG01000005">
    <property type="protein sequence ID" value="SFS87191.1"/>
    <property type="molecule type" value="Genomic_DNA"/>
</dbReference>
<keyword evidence="2" id="KW-0812">Transmembrane</keyword>
<evidence type="ECO:0000313" key="4">
    <source>
        <dbReference type="Proteomes" id="UP000183209"/>
    </source>
</evidence>
<gene>
    <name evidence="3" type="ORF">SAMN04487906_1984</name>
</gene>
<feature type="compositionally biased region" description="Basic residues" evidence="1">
    <location>
        <begin position="72"/>
        <end position="82"/>
    </location>
</feature>
<sequence>MDVLIVLLTILLIYFGLKVLGRVLAPFLLKYISKKMEKKFREGFGQYQQQATYKNEQYQTKEGETVIDKKPTRNKKNTSKSSKKVGEYIDFEELD</sequence>
<keyword evidence="2" id="KW-1133">Transmembrane helix</keyword>
<dbReference type="RefSeq" id="WP_038262755.1">
    <property type="nucleotide sequence ID" value="NZ_FPAG01000005.1"/>
</dbReference>
<dbReference type="Proteomes" id="UP000183209">
    <property type="component" value="Unassembled WGS sequence"/>
</dbReference>
<dbReference type="InterPro" id="IPR032272">
    <property type="entry name" value="DUF4834"/>
</dbReference>
<dbReference type="Pfam" id="PF16118">
    <property type="entry name" value="DUF4834"/>
    <property type="match status" value="1"/>
</dbReference>
<reference evidence="3 4" key="1">
    <citation type="submission" date="2016-10" db="EMBL/GenBank/DDBJ databases">
        <authorList>
            <person name="de Groot N.N."/>
        </authorList>
    </citation>
    <scope>NUCLEOTIDE SEQUENCE [LARGE SCALE GENOMIC DNA]</scope>
    <source>
        <strain evidence="3 4">CGMCC 1.6114</strain>
    </source>
</reference>
<evidence type="ECO:0008006" key="5">
    <source>
        <dbReference type="Google" id="ProtNLM"/>
    </source>
</evidence>
<feature type="compositionally biased region" description="Basic and acidic residues" evidence="1">
    <location>
        <begin position="62"/>
        <end position="71"/>
    </location>
</feature>
<accession>A0A1I6TDC8</accession>
<organism evidence="3 4">
    <name type="scientific">Zhouia amylolytica</name>
    <dbReference type="NCBI Taxonomy" id="376730"/>
    <lineage>
        <taxon>Bacteria</taxon>
        <taxon>Pseudomonadati</taxon>
        <taxon>Bacteroidota</taxon>
        <taxon>Flavobacteriia</taxon>
        <taxon>Flavobacteriales</taxon>
        <taxon>Flavobacteriaceae</taxon>
        <taxon>Zhouia</taxon>
    </lineage>
</organism>